<reference evidence="1" key="1">
    <citation type="submission" date="2020-02" db="EMBL/GenBank/DDBJ databases">
        <authorList>
            <person name="Meier V. D."/>
        </authorList>
    </citation>
    <scope>NUCLEOTIDE SEQUENCE</scope>
    <source>
        <strain evidence="1">AVDCRST_MAG82</strain>
    </source>
</reference>
<accession>A0A6J4Q6K1</accession>
<protein>
    <submittedName>
        <fullName evidence="1">Uncharacterized protein</fullName>
    </submittedName>
</protein>
<evidence type="ECO:0000313" key="1">
    <source>
        <dbReference type="EMBL" id="CAA9436160.1"/>
    </source>
</evidence>
<sequence>GQGDGAIPCETLGMSKSGRRHTFPALLPCRAPAPVPVRI</sequence>
<name>A0A6J4Q6K1_9ACTN</name>
<gene>
    <name evidence="1" type="ORF">AVDCRST_MAG82-2485</name>
</gene>
<feature type="non-terminal residue" evidence="1">
    <location>
        <position position="1"/>
    </location>
</feature>
<organism evidence="1">
    <name type="scientific">uncultured Rubrobacteraceae bacterium</name>
    <dbReference type="NCBI Taxonomy" id="349277"/>
    <lineage>
        <taxon>Bacteria</taxon>
        <taxon>Bacillati</taxon>
        <taxon>Actinomycetota</taxon>
        <taxon>Rubrobacteria</taxon>
        <taxon>Rubrobacterales</taxon>
        <taxon>Rubrobacteraceae</taxon>
        <taxon>environmental samples</taxon>
    </lineage>
</organism>
<feature type="non-terminal residue" evidence="1">
    <location>
        <position position="39"/>
    </location>
</feature>
<dbReference type="AlphaFoldDB" id="A0A6J4Q6K1"/>
<proteinExistence type="predicted"/>
<dbReference type="EMBL" id="CADCVA010000319">
    <property type="protein sequence ID" value="CAA9436160.1"/>
    <property type="molecule type" value="Genomic_DNA"/>
</dbReference>